<gene>
    <name evidence="6" type="ORF">H105_00657</name>
</gene>
<feature type="compositionally biased region" description="Basic residues" evidence="4">
    <location>
        <begin position="28"/>
        <end position="48"/>
    </location>
</feature>
<dbReference type="Gene3D" id="1.20.5.170">
    <property type="match status" value="1"/>
</dbReference>
<dbReference type="Proteomes" id="UP000023623">
    <property type="component" value="Unassembled WGS sequence"/>
</dbReference>
<feature type="repeat" description="ANK" evidence="3">
    <location>
        <begin position="270"/>
        <end position="302"/>
    </location>
</feature>
<dbReference type="PROSITE" id="PS50088">
    <property type="entry name" value="ANK_REPEAT"/>
    <property type="match status" value="3"/>
</dbReference>
<dbReference type="HOGENOM" id="CLU_759081_0_0_1"/>
<dbReference type="InterPro" id="IPR046347">
    <property type="entry name" value="bZIP_sf"/>
</dbReference>
<dbReference type="PANTHER" id="PTHR24171">
    <property type="entry name" value="ANKYRIN REPEAT DOMAIN-CONTAINING PROTEIN 39-RELATED"/>
    <property type="match status" value="1"/>
</dbReference>
<keyword evidence="2 3" id="KW-0040">ANK repeat</keyword>
<protein>
    <recommendedName>
        <fullName evidence="5">BZIP domain-containing protein</fullName>
    </recommendedName>
</protein>
<evidence type="ECO:0000256" key="1">
    <source>
        <dbReference type="ARBA" id="ARBA00022737"/>
    </source>
</evidence>
<keyword evidence="1" id="KW-0677">Repeat</keyword>
<dbReference type="PRINTS" id="PR01415">
    <property type="entry name" value="ANKYRIN"/>
</dbReference>
<accession>A0A022Y6M4</accession>
<dbReference type="SMART" id="SM00248">
    <property type="entry name" value="ANK"/>
    <property type="match status" value="3"/>
</dbReference>
<dbReference type="PROSITE" id="PS00036">
    <property type="entry name" value="BZIP_BASIC"/>
    <property type="match status" value="1"/>
</dbReference>
<feature type="domain" description="BZIP" evidence="5">
    <location>
        <begin position="28"/>
        <end position="43"/>
    </location>
</feature>
<dbReference type="OrthoDB" id="4180939at2759"/>
<proteinExistence type="predicted"/>
<evidence type="ECO:0000313" key="6">
    <source>
        <dbReference type="EMBL" id="EZF78263.1"/>
    </source>
</evidence>
<evidence type="ECO:0000313" key="7">
    <source>
        <dbReference type="Proteomes" id="UP000023623"/>
    </source>
</evidence>
<dbReference type="SUPFAM" id="SSF57959">
    <property type="entry name" value="Leucine zipper domain"/>
    <property type="match status" value="1"/>
</dbReference>
<feature type="compositionally biased region" description="Basic and acidic residues" evidence="4">
    <location>
        <begin position="9"/>
        <end position="27"/>
    </location>
</feature>
<dbReference type="Pfam" id="PF12796">
    <property type="entry name" value="Ank_2"/>
    <property type="match status" value="1"/>
</dbReference>
<dbReference type="Gene3D" id="1.25.40.20">
    <property type="entry name" value="Ankyrin repeat-containing domain"/>
    <property type="match status" value="2"/>
</dbReference>
<name>A0A022Y6M4_TRISD</name>
<dbReference type="GO" id="GO:0003700">
    <property type="term" value="F:DNA-binding transcription factor activity"/>
    <property type="evidence" value="ECO:0007669"/>
    <property type="project" value="InterPro"/>
</dbReference>
<feature type="repeat" description="ANK" evidence="3">
    <location>
        <begin position="336"/>
        <end position="365"/>
    </location>
</feature>
<dbReference type="EMBL" id="KK208731">
    <property type="protein sequence ID" value="EZF78263.1"/>
    <property type="molecule type" value="Genomic_DNA"/>
</dbReference>
<evidence type="ECO:0000259" key="5">
    <source>
        <dbReference type="PROSITE" id="PS00036"/>
    </source>
</evidence>
<evidence type="ECO:0000256" key="4">
    <source>
        <dbReference type="SAM" id="MobiDB-lite"/>
    </source>
</evidence>
<dbReference type="InterPro" id="IPR036770">
    <property type="entry name" value="Ankyrin_rpt-contain_sf"/>
</dbReference>
<organism evidence="6 7">
    <name type="scientific">Trichophyton soudanense CBS 452.61</name>
    <dbReference type="NCBI Taxonomy" id="1215331"/>
    <lineage>
        <taxon>Eukaryota</taxon>
        <taxon>Fungi</taxon>
        <taxon>Dikarya</taxon>
        <taxon>Ascomycota</taxon>
        <taxon>Pezizomycotina</taxon>
        <taxon>Eurotiomycetes</taxon>
        <taxon>Eurotiomycetidae</taxon>
        <taxon>Onygenales</taxon>
        <taxon>Arthrodermataceae</taxon>
        <taxon>Trichophyton</taxon>
    </lineage>
</organism>
<dbReference type="InterPro" id="IPR004827">
    <property type="entry name" value="bZIP"/>
</dbReference>
<dbReference type="InterPro" id="IPR002110">
    <property type="entry name" value="Ankyrin_rpt"/>
</dbReference>
<feature type="region of interest" description="Disordered" evidence="4">
    <location>
        <begin position="1"/>
        <end position="62"/>
    </location>
</feature>
<dbReference type="AlphaFoldDB" id="A0A022Y6M4"/>
<feature type="repeat" description="ANK" evidence="3">
    <location>
        <begin position="303"/>
        <end position="335"/>
    </location>
</feature>
<evidence type="ECO:0000256" key="2">
    <source>
        <dbReference type="ARBA" id="ARBA00023043"/>
    </source>
</evidence>
<keyword evidence="7" id="KW-1185">Reference proteome</keyword>
<dbReference type="SUPFAM" id="SSF48403">
    <property type="entry name" value="Ankyrin repeat"/>
    <property type="match status" value="1"/>
</dbReference>
<evidence type="ECO:0000256" key="3">
    <source>
        <dbReference type="PROSITE-ProRule" id="PRU00023"/>
    </source>
</evidence>
<reference evidence="6 7" key="1">
    <citation type="submission" date="2014-02" db="EMBL/GenBank/DDBJ databases">
        <title>The Genome Sequence of Trichophyton rubrum (morphotype soudanense) CBS 452.61.</title>
        <authorList>
            <consortium name="The Broad Institute Genomics Platform"/>
            <person name="Cuomo C.A."/>
            <person name="White T.C."/>
            <person name="Graser Y."/>
            <person name="Martinez-Rossi N."/>
            <person name="Heitman J."/>
            <person name="Young S.K."/>
            <person name="Zeng Q."/>
            <person name="Gargeya S."/>
            <person name="Abouelleil A."/>
            <person name="Alvarado L."/>
            <person name="Chapman S.B."/>
            <person name="Gainer-Dewar J."/>
            <person name="Goldberg J."/>
            <person name="Griggs A."/>
            <person name="Gujja S."/>
            <person name="Hansen M."/>
            <person name="Howarth C."/>
            <person name="Imamovic A."/>
            <person name="Larimer J."/>
            <person name="Martinez D."/>
            <person name="Murphy C."/>
            <person name="Pearson M.D."/>
            <person name="Persinoti G."/>
            <person name="Poon T."/>
            <person name="Priest M."/>
            <person name="Roberts A.D."/>
            <person name="Saif S."/>
            <person name="Shea T.D."/>
            <person name="Sykes S.N."/>
            <person name="Wortman J."/>
            <person name="Nusbaum C."/>
            <person name="Birren B."/>
        </authorList>
    </citation>
    <scope>NUCLEOTIDE SEQUENCE [LARGE SCALE GENOMIC DNA]</scope>
    <source>
        <strain evidence="6 7">CBS 452.61</strain>
    </source>
</reference>
<dbReference type="PROSITE" id="PS50297">
    <property type="entry name" value="ANK_REP_REGION"/>
    <property type="match status" value="3"/>
</dbReference>
<sequence>MPMEQPSDATKKPNEQEEAQRENEMKERRRLQNRIAQRNHRRRKHNRNKSLSQEIPEELDTQEPLNHVFGGDIQQVPEVPEGSLLNSPKSTASGHVTDAQENLYAYLSPPDSLSPEILLDRPGCFYEANDGYCVPIAPESLFDSEHFEGPKMNSNTKSRDIHSLNPFIVSRRVAQSPFGTGFDTVRNSDQPMGIYLQPNLESIEPSIQMMQISTPEEHPGFVRQSSAGDLGVPSLHRKARTCPNIVDRSIQFPDSSLIMPLHADHESKLDGKVALHLSAEWGHTGTVKCLLEYGSDIKIKDNSGATALHYAAKMGHTSIVMALLDNGADGNVKDYQGRTPLHMAAERGHEDAVRLLVESGVDIDA</sequence>